<dbReference type="Pfam" id="PF02643">
    <property type="entry name" value="DUF192"/>
    <property type="match status" value="1"/>
</dbReference>
<dbReference type="Proteomes" id="UP000824074">
    <property type="component" value="Unassembled WGS sequence"/>
</dbReference>
<proteinExistence type="predicted"/>
<protein>
    <submittedName>
        <fullName evidence="1">DUF192 domain-containing protein</fullName>
    </submittedName>
</protein>
<organism evidence="1 2">
    <name type="scientific">Candidatus Aphodocola excrementigallinarum</name>
    <dbReference type="NCBI Taxonomy" id="2840670"/>
    <lineage>
        <taxon>Bacteria</taxon>
        <taxon>Bacillati</taxon>
        <taxon>Bacillota</taxon>
        <taxon>Bacilli</taxon>
        <taxon>Candidatus Aphodocola</taxon>
    </lineage>
</organism>
<name>A0A9D1LI81_9FIRM</name>
<dbReference type="EMBL" id="DVMT01000003">
    <property type="protein sequence ID" value="HIU39716.1"/>
    <property type="molecule type" value="Genomic_DNA"/>
</dbReference>
<reference evidence="1" key="1">
    <citation type="submission" date="2020-10" db="EMBL/GenBank/DDBJ databases">
        <authorList>
            <person name="Gilroy R."/>
        </authorList>
    </citation>
    <scope>NUCLEOTIDE SEQUENCE</scope>
    <source>
        <strain evidence="1">CHK193-30670</strain>
    </source>
</reference>
<dbReference type="InterPro" id="IPR003795">
    <property type="entry name" value="DUF192"/>
</dbReference>
<evidence type="ECO:0000313" key="2">
    <source>
        <dbReference type="Proteomes" id="UP000824074"/>
    </source>
</evidence>
<reference evidence="1" key="2">
    <citation type="journal article" date="2021" name="PeerJ">
        <title>Extensive microbial diversity within the chicken gut microbiome revealed by metagenomics and culture.</title>
        <authorList>
            <person name="Gilroy R."/>
            <person name="Ravi A."/>
            <person name="Getino M."/>
            <person name="Pursley I."/>
            <person name="Horton D.L."/>
            <person name="Alikhan N.F."/>
            <person name="Baker D."/>
            <person name="Gharbi K."/>
            <person name="Hall N."/>
            <person name="Watson M."/>
            <person name="Adriaenssens E.M."/>
            <person name="Foster-Nyarko E."/>
            <person name="Jarju S."/>
            <person name="Secka A."/>
            <person name="Antonio M."/>
            <person name="Oren A."/>
            <person name="Chaudhuri R.R."/>
            <person name="La Ragione R."/>
            <person name="Hildebrand F."/>
            <person name="Pallen M.J."/>
        </authorList>
    </citation>
    <scope>NUCLEOTIDE SEQUENCE</scope>
    <source>
        <strain evidence="1">CHK193-30670</strain>
    </source>
</reference>
<evidence type="ECO:0000313" key="1">
    <source>
        <dbReference type="EMBL" id="HIU39716.1"/>
    </source>
</evidence>
<comment type="caution">
    <text evidence="1">The sequence shown here is derived from an EMBL/GenBank/DDBJ whole genome shotgun (WGS) entry which is preliminary data.</text>
</comment>
<dbReference type="AlphaFoldDB" id="A0A9D1LI81"/>
<gene>
    <name evidence="1" type="ORF">IAB68_00230</name>
</gene>
<accession>A0A9D1LI81</accession>
<dbReference type="InterPro" id="IPR038695">
    <property type="entry name" value="Saro_0823-like_sf"/>
</dbReference>
<sequence length="91" mass="10722">MLEFNNIKIKEAKGFIDRLIGLMFKKKIDYGLLFKHCKSIHTFFMFTEIDVIATDKNDNIIKTYKNVKPWRVLVAPKNTKNIYELPKGTLK</sequence>
<dbReference type="Gene3D" id="2.60.120.1140">
    <property type="entry name" value="Protein of unknown function DUF192"/>
    <property type="match status" value="1"/>
</dbReference>